<dbReference type="SUPFAM" id="SSF50037">
    <property type="entry name" value="C-terminal domain of transcriptional repressors"/>
    <property type="match status" value="1"/>
</dbReference>
<accession>A0A926VB00</accession>
<evidence type="ECO:0000256" key="1">
    <source>
        <dbReference type="ARBA" id="ARBA00023004"/>
    </source>
</evidence>
<dbReference type="EMBL" id="JACJPW010000009">
    <property type="protein sequence ID" value="MBD2180544.1"/>
    <property type="molecule type" value="Genomic_DNA"/>
</dbReference>
<evidence type="ECO:0000259" key="2">
    <source>
        <dbReference type="SMART" id="SM00899"/>
    </source>
</evidence>
<comment type="caution">
    <text evidence="3">The sequence shown here is derived from an EMBL/GenBank/DDBJ whole genome shotgun (WGS) entry which is preliminary data.</text>
</comment>
<dbReference type="Gene3D" id="2.30.30.90">
    <property type="match status" value="1"/>
</dbReference>
<dbReference type="InterPro" id="IPR008988">
    <property type="entry name" value="Transcriptional_repressor_C"/>
</dbReference>
<evidence type="ECO:0000313" key="3">
    <source>
        <dbReference type="EMBL" id="MBD2180544.1"/>
    </source>
</evidence>
<evidence type="ECO:0000313" key="4">
    <source>
        <dbReference type="Proteomes" id="UP000641646"/>
    </source>
</evidence>
<feature type="domain" description="Ferrous iron transporter FeoA-like" evidence="2">
    <location>
        <begin position="11"/>
        <end position="81"/>
    </location>
</feature>
<dbReference type="RefSeq" id="WP_190462845.1">
    <property type="nucleotide sequence ID" value="NZ_JACJPW010000009.1"/>
</dbReference>
<dbReference type="InterPro" id="IPR007167">
    <property type="entry name" value="Fe-transptr_FeoA-like"/>
</dbReference>
<dbReference type="Proteomes" id="UP000641646">
    <property type="component" value="Unassembled WGS sequence"/>
</dbReference>
<keyword evidence="1" id="KW-0408">Iron</keyword>
<keyword evidence="4" id="KW-1185">Reference proteome</keyword>
<dbReference type="SMART" id="SM00899">
    <property type="entry name" value="FeoA"/>
    <property type="match status" value="1"/>
</dbReference>
<gene>
    <name evidence="3" type="ORF">H6G03_05395</name>
</gene>
<dbReference type="InterPro" id="IPR038157">
    <property type="entry name" value="FeoA_core_dom"/>
</dbReference>
<dbReference type="AlphaFoldDB" id="A0A926VB00"/>
<reference evidence="3" key="1">
    <citation type="journal article" date="2015" name="ISME J.">
        <title>Draft Genome Sequence of Streptomyces incarnatus NRRL8089, which Produces the Nucleoside Antibiotic Sinefungin.</title>
        <authorList>
            <person name="Oshima K."/>
            <person name="Hattori M."/>
            <person name="Shimizu H."/>
            <person name="Fukuda K."/>
            <person name="Nemoto M."/>
            <person name="Inagaki K."/>
            <person name="Tamura T."/>
        </authorList>
    </citation>
    <scope>NUCLEOTIDE SEQUENCE</scope>
    <source>
        <strain evidence="3">FACHB-1375</strain>
    </source>
</reference>
<reference evidence="3" key="2">
    <citation type="submission" date="2020-08" db="EMBL/GenBank/DDBJ databases">
        <authorList>
            <person name="Chen M."/>
            <person name="Teng W."/>
            <person name="Zhao L."/>
            <person name="Hu C."/>
            <person name="Zhou Y."/>
            <person name="Han B."/>
            <person name="Song L."/>
            <person name="Shu W."/>
        </authorList>
    </citation>
    <scope>NUCLEOTIDE SEQUENCE</scope>
    <source>
        <strain evidence="3">FACHB-1375</strain>
    </source>
</reference>
<name>A0A926VB00_9CYAN</name>
<protein>
    <submittedName>
        <fullName evidence="3">Ferrous iron transport protein A</fullName>
    </submittedName>
</protein>
<organism evidence="3 4">
    <name type="scientific">Aerosakkonema funiforme FACHB-1375</name>
    <dbReference type="NCBI Taxonomy" id="2949571"/>
    <lineage>
        <taxon>Bacteria</taxon>
        <taxon>Bacillati</taxon>
        <taxon>Cyanobacteriota</taxon>
        <taxon>Cyanophyceae</taxon>
        <taxon>Oscillatoriophycideae</taxon>
        <taxon>Aerosakkonematales</taxon>
        <taxon>Aerosakkonemataceae</taxon>
        <taxon>Aerosakkonema</taxon>
    </lineage>
</organism>
<dbReference type="Pfam" id="PF04023">
    <property type="entry name" value="FeoA"/>
    <property type="match status" value="1"/>
</dbReference>
<proteinExistence type="predicted"/>
<dbReference type="GO" id="GO:0046914">
    <property type="term" value="F:transition metal ion binding"/>
    <property type="evidence" value="ECO:0007669"/>
    <property type="project" value="InterPro"/>
</dbReference>
<sequence>MWNQGFTVCLSPLELLKPGEQGIVTRFRDADEKVLNKLNQMGICPGVTITVEQRLPTFLVKADRHWLEIDRVLARSICVRLTDSLL</sequence>